<evidence type="ECO:0000256" key="3">
    <source>
        <dbReference type="ARBA" id="ARBA00023027"/>
    </source>
</evidence>
<dbReference type="AlphaFoldDB" id="A0AA96J9Y0"/>
<dbReference type="KEGG" id="dcp:RN607_01790"/>
<keyword evidence="3" id="KW-0520">NAD</keyword>
<evidence type="ECO:0000313" key="6">
    <source>
        <dbReference type="EMBL" id="WNM27762.1"/>
    </source>
</evidence>
<dbReference type="Pfam" id="PF22725">
    <property type="entry name" value="GFO_IDH_MocA_C3"/>
    <property type="match status" value="1"/>
</dbReference>
<comment type="similarity">
    <text evidence="1">Belongs to the Gfo/Idh/MocA family.</text>
</comment>
<evidence type="ECO:0000259" key="4">
    <source>
        <dbReference type="Pfam" id="PF01408"/>
    </source>
</evidence>
<dbReference type="GO" id="GO:0016491">
    <property type="term" value="F:oxidoreductase activity"/>
    <property type="evidence" value="ECO:0007669"/>
    <property type="project" value="UniProtKB-KW"/>
</dbReference>
<evidence type="ECO:0000259" key="5">
    <source>
        <dbReference type="Pfam" id="PF22725"/>
    </source>
</evidence>
<dbReference type="InterPro" id="IPR050984">
    <property type="entry name" value="Gfo/Idh/MocA_domain"/>
</dbReference>
<dbReference type="SUPFAM" id="SSF55347">
    <property type="entry name" value="Glyceraldehyde-3-phosphate dehydrogenase-like, C-terminal domain"/>
    <property type="match status" value="1"/>
</dbReference>
<feature type="domain" description="Gfo/Idh/MocA-like oxidoreductase N-terminal" evidence="4">
    <location>
        <begin position="12"/>
        <end position="130"/>
    </location>
</feature>
<dbReference type="Gene3D" id="3.40.50.720">
    <property type="entry name" value="NAD(P)-binding Rossmann-like Domain"/>
    <property type="match status" value="1"/>
</dbReference>
<dbReference type="InterPro" id="IPR036291">
    <property type="entry name" value="NAD(P)-bd_dom_sf"/>
</dbReference>
<dbReference type="RefSeq" id="WP_313543918.1">
    <property type="nucleotide sequence ID" value="NZ_CP134880.1"/>
</dbReference>
<keyword evidence="2" id="KW-0560">Oxidoreductase</keyword>
<gene>
    <name evidence="6" type="ORF">RN607_01790</name>
</gene>
<organism evidence="6">
    <name type="scientific">Demequina capsici</name>
    <dbReference type="NCBI Taxonomy" id="3075620"/>
    <lineage>
        <taxon>Bacteria</taxon>
        <taxon>Bacillati</taxon>
        <taxon>Actinomycetota</taxon>
        <taxon>Actinomycetes</taxon>
        <taxon>Micrococcales</taxon>
        <taxon>Demequinaceae</taxon>
        <taxon>Demequina</taxon>
    </lineage>
</organism>
<dbReference type="InterPro" id="IPR055170">
    <property type="entry name" value="GFO_IDH_MocA-like_dom"/>
</dbReference>
<dbReference type="InterPro" id="IPR000683">
    <property type="entry name" value="Gfo/Idh/MocA-like_OxRdtase_N"/>
</dbReference>
<feature type="domain" description="GFO/IDH/MocA-like oxidoreductase" evidence="5">
    <location>
        <begin position="142"/>
        <end position="255"/>
    </location>
</feature>
<dbReference type="PANTHER" id="PTHR22604:SF105">
    <property type="entry name" value="TRANS-1,2-DIHYDROBENZENE-1,2-DIOL DEHYDROGENASE"/>
    <property type="match status" value="1"/>
</dbReference>
<protein>
    <submittedName>
        <fullName evidence="6">Gfo/Idh/MocA family oxidoreductase</fullName>
    </submittedName>
</protein>
<evidence type="ECO:0000256" key="2">
    <source>
        <dbReference type="ARBA" id="ARBA00023002"/>
    </source>
</evidence>
<accession>A0AA96J9Y0</accession>
<reference evidence="6" key="1">
    <citation type="submission" date="2023-09" db="EMBL/GenBank/DDBJ databases">
        <title>Demequina sp. a novel bacteria isolated from Capsicum annuum.</title>
        <authorList>
            <person name="Humaira Z."/>
            <person name="Lee J."/>
            <person name="Cho D."/>
        </authorList>
    </citation>
    <scope>NUCLEOTIDE SEQUENCE</scope>
    <source>
        <strain evidence="6">PMTSA13</strain>
    </source>
</reference>
<dbReference type="GO" id="GO:0000166">
    <property type="term" value="F:nucleotide binding"/>
    <property type="evidence" value="ECO:0007669"/>
    <property type="project" value="InterPro"/>
</dbReference>
<sequence>MSAPLPMSAPAFRWGILGAGGIAHKLADAITHYTKSEVVAVAAASGLERAQAFAAETGVPTAYGSYEELVADPDVDIVYVATTHNNHHGPALLAIEAGKHVMVEKAFTQNERQARLVVDAARAKGVFVMEAMWARHLPHMYALREAIARGEIGEVISVQADHGQPISHIERMRNPALAGGALLDLGVYPISFAHDILGVPDAITAVGRLTDTGVDGQVSMVFDYPSMGAQASLTTTMEGKTPCMALIGGTEGYIEIDGTFYNPTTFRVVRLDGTMWEYDGTAPNGFQFEAAEVARCVAAGLTESPIQPLEQSLEIMRIMDEVRNQIGLIYPDEHGGPGER</sequence>
<dbReference type="Gene3D" id="3.30.360.10">
    <property type="entry name" value="Dihydrodipicolinate Reductase, domain 2"/>
    <property type="match status" value="1"/>
</dbReference>
<dbReference type="PANTHER" id="PTHR22604">
    <property type="entry name" value="OXIDOREDUCTASES"/>
    <property type="match status" value="1"/>
</dbReference>
<evidence type="ECO:0000256" key="1">
    <source>
        <dbReference type="ARBA" id="ARBA00010928"/>
    </source>
</evidence>
<dbReference type="SUPFAM" id="SSF51735">
    <property type="entry name" value="NAD(P)-binding Rossmann-fold domains"/>
    <property type="match status" value="1"/>
</dbReference>
<dbReference type="EMBL" id="CP134880">
    <property type="protein sequence ID" value="WNM27762.1"/>
    <property type="molecule type" value="Genomic_DNA"/>
</dbReference>
<dbReference type="Pfam" id="PF01408">
    <property type="entry name" value="GFO_IDH_MocA"/>
    <property type="match status" value="1"/>
</dbReference>
<name>A0AA96J9Y0_9MICO</name>
<dbReference type="Proteomes" id="UP001303408">
    <property type="component" value="Chromosome"/>
</dbReference>
<proteinExistence type="inferred from homology"/>